<reference evidence="2" key="1">
    <citation type="journal article" date="2019" name="Int. J. Syst. Evol. Microbiol.">
        <title>The Global Catalogue of Microorganisms (GCM) 10K type strain sequencing project: providing services to taxonomists for standard genome sequencing and annotation.</title>
        <authorList>
            <consortium name="The Broad Institute Genomics Platform"/>
            <consortium name="The Broad Institute Genome Sequencing Center for Infectious Disease"/>
            <person name="Wu L."/>
            <person name="Ma J."/>
        </authorList>
    </citation>
    <scope>NUCLEOTIDE SEQUENCE [LARGE SCALE GENOMIC DNA]</scope>
    <source>
        <strain evidence="2">NBRC 108730</strain>
    </source>
</reference>
<proteinExistence type="predicted"/>
<dbReference type="EMBL" id="BSUZ01000001">
    <property type="protein sequence ID" value="GMA86534.1"/>
    <property type="molecule type" value="Genomic_DNA"/>
</dbReference>
<organism evidence="1 2">
    <name type="scientific">Angustibacter aerolatus</name>
    <dbReference type="NCBI Taxonomy" id="1162965"/>
    <lineage>
        <taxon>Bacteria</taxon>
        <taxon>Bacillati</taxon>
        <taxon>Actinomycetota</taxon>
        <taxon>Actinomycetes</taxon>
        <taxon>Kineosporiales</taxon>
        <taxon>Kineosporiaceae</taxon>
    </lineage>
</organism>
<comment type="caution">
    <text evidence="1">The sequence shown here is derived from an EMBL/GenBank/DDBJ whole genome shotgun (WGS) entry which is preliminary data.</text>
</comment>
<name>A0ABQ6JFF8_9ACTN</name>
<dbReference type="Proteomes" id="UP001157017">
    <property type="component" value="Unassembled WGS sequence"/>
</dbReference>
<evidence type="ECO:0000313" key="2">
    <source>
        <dbReference type="Proteomes" id="UP001157017"/>
    </source>
</evidence>
<protein>
    <submittedName>
        <fullName evidence="1">Uncharacterized protein</fullName>
    </submittedName>
</protein>
<evidence type="ECO:0000313" key="1">
    <source>
        <dbReference type="EMBL" id="GMA86534.1"/>
    </source>
</evidence>
<gene>
    <name evidence="1" type="ORF">GCM10025868_17840</name>
</gene>
<sequence length="54" mass="5834">MHADRVRVAEREAAMAERFTGAHPDVPVVRVAARASDVHDLDGLRQIGADLAGR</sequence>
<accession>A0ABQ6JFF8</accession>
<keyword evidence="2" id="KW-1185">Reference proteome</keyword>